<name>A0A0F9GB28_9ZZZZ</name>
<reference evidence="1" key="1">
    <citation type="journal article" date="2015" name="Nature">
        <title>Complex archaea that bridge the gap between prokaryotes and eukaryotes.</title>
        <authorList>
            <person name="Spang A."/>
            <person name="Saw J.H."/>
            <person name="Jorgensen S.L."/>
            <person name="Zaremba-Niedzwiedzka K."/>
            <person name="Martijn J."/>
            <person name="Lind A.E."/>
            <person name="van Eijk R."/>
            <person name="Schleper C."/>
            <person name="Guy L."/>
            <person name="Ettema T.J."/>
        </authorList>
    </citation>
    <scope>NUCLEOTIDE SEQUENCE</scope>
</reference>
<dbReference type="AlphaFoldDB" id="A0A0F9GB28"/>
<dbReference type="EMBL" id="LAZR01018529">
    <property type="protein sequence ID" value="KKL96064.1"/>
    <property type="molecule type" value="Genomic_DNA"/>
</dbReference>
<gene>
    <name evidence="1" type="ORF">LCGC14_1848240</name>
</gene>
<comment type="caution">
    <text evidence="1">The sequence shown here is derived from an EMBL/GenBank/DDBJ whole genome shotgun (WGS) entry which is preliminary data.</text>
</comment>
<evidence type="ECO:0000313" key="1">
    <source>
        <dbReference type="EMBL" id="KKL96064.1"/>
    </source>
</evidence>
<protein>
    <submittedName>
        <fullName evidence="1">Uncharacterized protein</fullName>
    </submittedName>
</protein>
<feature type="non-terminal residue" evidence="1">
    <location>
        <position position="1"/>
    </location>
</feature>
<sequence>HGQYTLETVGAIVKTEKNKGEFLCGASYYAKYTATVETSIFSSEEKLTSSQRGYIITPRLSSSEIRDFWKRLKLKFRKFQASGHELVVKYRITDDYDSNYTITWKSATTFTALLTTGRKVGDELEVLAGDGAGTTSHISALSGTPNSSDTITATVDETYAPDTDDTALARIRNWIKLGSITGDTTIEQKLYTIAKRSAWIQLKIELRGTEASPAIEKAILEFNKSKR</sequence>
<accession>A0A0F9GB28</accession>
<proteinExistence type="predicted"/>
<organism evidence="1">
    <name type="scientific">marine sediment metagenome</name>
    <dbReference type="NCBI Taxonomy" id="412755"/>
    <lineage>
        <taxon>unclassified sequences</taxon>
        <taxon>metagenomes</taxon>
        <taxon>ecological metagenomes</taxon>
    </lineage>
</organism>